<dbReference type="PANTHER" id="PTHR45036:SF1">
    <property type="entry name" value="METHYLTRANSFERASE LIKE 7A"/>
    <property type="match status" value="1"/>
</dbReference>
<sequence>MGQRFSQWYETRLFDGAMELFDSDSMRDLRRKVFENLRWEDSSETPKILEIGVGAGLNLPYYPEWVTELYSASLSPTFPPKAKRRAAERNLTIHHEQSRPVGLPYSDDTFDFVVATLILCSVDDRAAFVKEVHRVLKPGGKYLFMDHAWHTSESQTIASRVIAPLHRRVALGCRIGRTWDEKIYTSSGFRKEDLHVECENPKGFSWLVGKVFYGYAKKQQ</sequence>
<keyword evidence="3" id="KW-1185">Reference proteome</keyword>
<dbReference type="EMBL" id="VWRR01000002">
    <property type="protein sequence ID" value="KAF6004796.1"/>
    <property type="molecule type" value="Genomic_DNA"/>
</dbReference>
<dbReference type="GO" id="GO:0008757">
    <property type="term" value="F:S-adenosylmethionine-dependent methyltransferase activity"/>
    <property type="evidence" value="ECO:0007669"/>
    <property type="project" value="InterPro"/>
</dbReference>
<dbReference type="CDD" id="cd02440">
    <property type="entry name" value="AdoMet_MTases"/>
    <property type="match status" value="1"/>
</dbReference>
<proteinExistence type="predicted"/>
<name>A0A7J7INV0_9RHOD</name>
<dbReference type="AlphaFoldDB" id="A0A7J7INV0"/>
<dbReference type="GO" id="GO:0032259">
    <property type="term" value="P:methylation"/>
    <property type="evidence" value="ECO:0007669"/>
    <property type="project" value="UniProtKB-KW"/>
</dbReference>
<gene>
    <name evidence="2" type="primary">METTL7B</name>
    <name evidence="2" type="ORF">F1559_001828</name>
</gene>
<comment type="caution">
    <text evidence="2">The sequence shown here is derived from an EMBL/GenBank/DDBJ whole genome shotgun (WGS) entry which is preliminary data.</text>
</comment>
<evidence type="ECO:0000313" key="3">
    <source>
        <dbReference type="Proteomes" id="UP000530660"/>
    </source>
</evidence>
<evidence type="ECO:0000259" key="1">
    <source>
        <dbReference type="Pfam" id="PF08241"/>
    </source>
</evidence>
<organism evidence="2 3">
    <name type="scientific">Cyanidiococcus yangmingshanensis</name>
    <dbReference type="NCBI Taxonomy" id="2690220"/>
    <lineage>
        <taxon>Eukaryota</taxon>
        <taxon>Rhodophyta</taxon>
        <taxon>Bangiophyceae</taxon>
        <taxon>Cyanidiales</taxon>
        <taxon>Cyanidiaceae</taxon>
        <taxon>Cyanidiococcus</taxon>
    </lineage>
</organism>
<dbReference type="Pfam" id="PF08241">
    <property type="entry name" value="Methyltransf_11"/>
    <property type="match status" value="1"/>
</dbReference>
<dbReference type="InterPro" id="IPR052356">
    <property type="entry name" value="Thiol_S-MT"/>
</dbReference>
<dbReference type="SUPFAM" id="SSF53335">
    <property type="entry name" value="S-adenosyl-L-methionine-dependent methyltransferases"/>
    <property type="match status" value="1"/>
</dbReference>
<dbReference type="Gene3D" id="3.40.50.150">
    <property type="entry name" value="Vaccinia Virus protein VP39"/>
    <property type="match status" value="1"/>
</dbReference>
<feature type="domain" description="Methyltransferase type 11" evidence="1">
    <location>
        <begin position="49"/>
        <end position="144"/>
    </location>
</feature>
<protein>
    <submittedName>
        <fullName evidence="2">Methyltransferase-like protein 7B</fullName>
    </submittedName>
</protein>
<dbReference type="InterPro" id="IPR013216">
    <property type="entry name" value="Methyltransf_11"/>
</dbReference>
<dbReference type="Proteomes" id="UP000530660">
    <property type="component" value="Unassembled WGS sequence"/>
</dbReference>
<reference evidence="2 3" key="1">
    <citation type="journal article" date="2020" name="J. Phycol.">
        <title>Comparative genome analysis reveals Cyanidiococcus gen. nov., a new extremophilic red algal genus sister to Cyanidioschyzon (Cyanidioschyzonaceae, Rhodophyta).</title>
        <authorList>
            <person name="Liu S.-L."/>
            <person name="Chiang Y.-R."/>
            <person name="Yoon H.S."/>
            <person name="Fu H.-Y."/>
        </authorList>
    </citation>
    <scope>NUCLEOTIDE SEQUENCE [LARGE SCALE GENOMIC DNA]</scope>
    <source>
        <strain evidence="2 3">THAL066</strain>
    </source>
</reference>
<evidence type="ECO:0000313" key="2">
    <source>
        <dbReference type="EMBL" id="KAF6004796.1"/>
    </source>
</evidence>
<accession>A0A7J7INV0</accession>
<keyword evidence="2" id="KW-0808">Transferase</keyword>
<keyword evidence="2" id="KW-0489">Methyltransferase</keyword>
<dbReference type="InterPro" id="IPR029063">
    <property type="entry name" value="SAM-dependent_MTases_sf"/>
</dbReference>
<dbReference type="OrthoDB" id="416496at2759"/>
<dbReference type="PANTHER" id="PTHR45036">
    <property type="entry name" value="METHYLTRANSFERASE LIKE 7B"/>
    <property type="match status" value="1"/>
</dbReference>